<dbReference type="KEGG" id="gca:Galf_2913"/>
<dbReference type="OrthoDB" id="5291587at2"/>
<dbReference type="RefSeq" id="WP_013294807.1">
    <property type="nucleotide sequence ID" value="NC_014394.1"/>
</dbReference>
<keyword evidence="3" id="KW-1185">Reference proteome</keyword>
<dbReference type="InterPro" id="IPR011335">
    <property type="entry name" value="Restrct_endonuc-II-like"/>
</dbReference>
<organism evidence="2 3">
    <name type="scientific">Gallionella capsiferriformans (strain ES-2)</name>
    <name type="common">Gallionella ferruginea capsiferriformans (strain ES-2)</name>
    <dbReference type="NCBI Taxonomy" id="395494"/>
    <lineage>
        <taxon>Bacteria</taxon>
        <taxon>Pseudomonadati</taxon>
        <taxon>Pseudomonadota</taxon>
        <taxon>Betaproteobacteria</taxon>
        <taxon>Nitrosomonadales</taxon>
        <taxon>Gallionellaceae</taxon>
        <taxon>Gallionella</taxon>
    </lineage>
</organism>
<dbReference type="GO" id="GO:0003676">
    <property type="term" value="F:nucleic acid binding"/>
    <property type="evidence" value="ECO:0007669"/>
    <property type="project" value="InterPro"/>
</dbReference>
<evidence type="ECO:0000259" key="1">
    <source>
        <dbReference type="Pfam" id="PF08722"/>
    </source>
</evidence>
<dbReference type="InterPro" id="IPR011856">
    <property type="entry name" value="tRNA_endonuc-like_dom_sf"/>
</dbReference>
<dbReference type="Proteomes" id="UP000001235">
    <property type="component" value="Chromosome"/>
</dbReference>
<reference evidence="2 3" key="1">
    <citation type="submission" date="2010-08" db="EMBL/GenBank/DDBJ databases">
        <title>Complete sequence of Gallionella capsiferriformans ES-2.</title>
        <authorList>
            <consortium name="US DOE Joint Genome Institute"/>
            <person name="Lucas S."/>
            <person name="Copeland A."/>
            <person name="Lapidus A."/>
            <person name="Cheng J.-F."/>
            <person name="Bruce D."/>
            <person name="Goodwin L."/>
            <person name="Pitluck S."/>
            <person name="Chertkov O."/>
            <person name="Davenport K.W."/>
            <person name="Detter J.C."/>
            <person name="Han C."/>
            <person name="Tapia R."/>
            <person name="Land M."/>
            <person name="Hauser L."/>
            <person name="Chang Y.-J."/>
            <person name="Jeffries C."/>
            <person name="Kyrpides N."/>
            <person name="Ivanova N."/>
            <person name="Mikhailova N."/>
            <person name="Shelobolina E.S."/>
            <person name="Picardal F."/>
            <person name="Roden E."/>
            <person name="Emerson D."/>
            <person name="Woyke T."/>
        </authorList>
    </citation>
    <scope>NUCLEOTIDE SEQUENCE [LARGE SCALE GENOMIC DNA]</scope>
    <source>
        <strain evidence="2 3">ES-2</strain>
    </source>
</reference>
<dbReference type="GO" id="GO:0004519">
    <property type="term" value="F:endonuclease activity"/>
    <property type="evidence" value="ECO:0007669"/>
    <property type="project" value="UniProtKB-KW"/>
</dbReference>
<accession>D9SE83</accession>
<dbReference type="eggNOG" id="ENOG5033T5A">
    <property type="taxonomic scope" value="Bacteria"/>
</dbReference>
<evidence type="ECO:0000313" key="2">
    <source>
        <dbReference type="EMBL" id="ADL56905.1"/>
    </source>
</evidence>
<dbReference type="AlphaFoldDB" id="D9SE83"/>
<keyword evidence="2" id="KW-0378">Hydrolase</keyword>
<dbReference type="InterPro" id="IPR014833">
    <property type="entry name" value="TnsA_N"/>
</dbReference>
<evidence type="ECO:0000313" key="3">
    <source>
        <dbReference type="Proteomes" id="UP000001235"/>
    </source>
</evidence>
<sequence>MRTTKRFTPTVLARFFKIGRGTGTFENYIPWHRVGRSDPSSCGRSHLQMWHGRQRELLSDGEWVGLFFAVSMKNLVDLTEQFPLSLEDGQHEMAAHRADTPPSRHPGTLEIAKRLGYKHPKTNEKGLSSEWVMTTDFILVLRTPANKLELLAVAFKPSADLKKKRTKELLNIEREYWLARGVTWLLITPELFDQRVALRLRDTMPWALGGVVPERDLSIANAVTHELQGHSLTYILEQLTARFGDDDHAKRTFWQSVWCGKIPLDLRRGWRPHLPVTLLSAAEFLSLNPIAGRRSSWI</sequence>
<dbReference type="SUPFAM" id="SSF52980">
    <property type="entry name" value="Restriction endonuclease-like"/>
    <property type="match status" value="1"/>
</dbReference>
<keyword evidence="2" id="KW-0540">Nuclease</keyword>
<dbReference type="Gene3D" id="3.40.1350.10">
    <property type="match status" value="1"/>
</dbReference>
<keyword evidence="2" id="KW-0255">Endonuclease</keyword>
<proteinExistence type="predicted"/>
<dbReference type="Pfam" id="PF08722">
    <property type="entry name" value="Tn7_TnsA-like_N"/>
    <property type="match status" value="1"/>
</dbReference>
<gene>
    <name evidence="2" type="ordered locus">Galf_2913</name>
</gene>
<feature type="domain" description="TnsA endonuclease N-terminal" evidence="1">
    <location>
        <begin position="108"/>
        <end position="188"/>
    </location>
</feature>
<dbReference type="EMBL" id="CP002159">
    <property type="protein sequence ID" value="ADL56905.1"/>
    <property type="molecule type" value="Genomic_DNA"/>
</dbReference>
<protein>
    <submittedName>
        <fullName evidence="2">TnsA endonuclease</fullName>
    </submittedName>
</protein>
<dbReference type="CDD" id="cd22362">
    <property type="entry name" value="TnsA_endonuclease-like"/>
    <property type="match status" value="1"/>
</dbReference>
<dbReference type="HOGENOM" id="CLU_076083_0_1_4"/>
<name>D9SE83_GALCS</name>
<dbReference type="STRING" id="395494.Galf_2913"/>